<evidence type="ECO:0000313" key="3">
    <source>
        <dbReference type="Proteomes" id="UP000772434"/>
    </source>
</evidence>
<dbReference type="OrthoDB" id="3062525at2759"/>
<proteinExistence type="predicted"/>
<accession>A0A9P5PXN8</accession>
<comment type="caution">
    <text evidence="2">The sequence shown here is derived from an EMBL/GenBank/DDBJ whole genome shotgun (WGS) entry which is preliminary data.</text>
</comment>
<reference evidence="2" key="1">
    <citation type="submission" date="2020-11" db="EMBL/GenBank/DDBJ databases">
        <authorList>
            <consortium name="DOE Joint Genome Institute"/>
            <person name="Ahrendt S."/>
            <person name="Riley R."/>
            <person name="Andreopoulos W."/>
            <person name="Labutti K."/>
            <person name="Pangilinan J."/>
            <person name="Ruiz-Duenas F.J."/>
            <person name="Barrasa J.M."/>
            <person name="Sanchez-Garcia M."/>
            <person name="Camarero S."/>
            <person name="Miyauchi S."/>
            <person name="Serrano A."/>
            <person name="Linde D."/>
            <person name="Babiker R."/>
            <person name="Drula E."/>
            <person name="Ayuso-Fernandez I."/>
            <person name="Pacheco R."/>
            <person name="Padilla G."/>
            <person name="Ferreira P."/>
            <person name="Barriuso J."/>
            <person name="Kellner H."/>
            <person name="Castanera R."/>
            <person name="Alfaro M."/>
            <person name="Ramirez L."/>
            <person name="Pisabarro A.G."/>
            <person name="Kuo A."/>
            <person name="Tritt A."/>
            <person name="Lipzen A."/>
            <person name="He G."/>
            <person name="Yan M."/>
            <person name="Ng V."/>
            <person name="Cullen D."/>
            <person name="Martin F."/>
            <person name="Rosso M.-N."/>
            <person name="Henrissat B."/>
            <person name="Hibbett D."/>
            <person name="Martinez A.T."/>
            <person name="Grigoriev I.V."/>
        </authorList>
    </citation>
    <scope>NUCLEOTIDE SEQUENCE</scope>
    <source>
        <strain evidence="2">AH 40177</strain>
    </source>
</reference>
<gene>
    <name evidence="2" type="ORF">BDP27DRAFT_1165868</name>
</gene>
<feature type="non-terminal residue" evidence="2">
    <location>
        <position position="52"/>
    </location>
</feature>
<organism evidence="2 3">
    <name type="scientific">Rhodocollybia butyracea</name>
    <dbReference type="NCBI Taxonomy" id="206335"/>
    <lineage>
        <taxon>Eukaryota</taxon>
        <taxon>Fungi</taxon>
        <taxon>Dikarya</taxon>
        <taxon>Basidiomycota</taxon>
        <taxon>Agaricomycotina</taxon>
        <taxon>Agaricomycetes</taxon>
        <taxon>Agaricomycetidae</taxon>
        <taxon>Agaricales</taxon>
        <taxon>Marasmiineae</taxon>
        <taxon>Omphalotaceae</taxon>
        <taxon>Rhodocollybia</taxon>
    </lineage>
</organism>
<feature type="region of interest" description="Disordered" evidence="1">
    <location>
        <begin position="23"/>
        <end position="52"/>
    </location>
</feature>
<sequence length="52" mass="5745">NPNACINKAKELLATLEVKWDARSASPEDAEEAPKDYGKWGEFGSRVTSRAH</sequence>
<evidence type="ECO:0000256" key="1">
    <source>
        <dbReference type="SAM" id="MobiDB-lite"/>
    </source>
</evidence>
<protein>
    <submittedName>
        <fullName evidence="2">Uncharacterized protein</fullName>
    </submittedName>
</protein>
<dbReference type="AlphaFoldDB" id="A0A9P5PXN8"/>
<feature type="non-terminal residue" evidence="2">
    <location>
        <position position="1"/>
    </location>
</feature>
<name>A0A9P5PXN8_9AGAR</name>
<dbReference type="Proteomes" id="UP000772434">
    <property type="component" value="Unassembled WGS sequence"/>
</dbReference>
<dbReference type="EMBL" id="JADNRY010000036">
    <property type="protein sequence ID" value="KAF9070987.1"/>
    <property type="molecule type" value="Genomic_DNA"/>
</dbReference>
<evidence type="ECO:0000313" key="2">
    <source>
        <dbReference type="EMBL" id="KAF9070987.1"/>
    </source>
</evidence>
<keyword evidence="3" id="KW-1185">Reference proteome</keyword>